<gene>
    <name evidence="9" type="ORF">CKF58_02565</name>
</gene>
<dbReference type="GO" id="GO:0009401">
    <property type="term" value="P:phosphoenolpyruvate-dependent sugar phosphotransferase system"/>
    <property type="evidence" value="ECO:0007669"/>
    <property type="project" value="UniProtKB-KW"/>
</dbReference>
<keyword evidence="4" id="KW-0762">Sugar transport</keyword>
<evidence type="ECO:0000256" key="6">
    <source>
        <dbReference type="ARBA" id="ARBA00022683"/>
    </source>
</evidence>
<comment type="subcellular location">
    <subcellularLocation>
        <location evidence="1">Cytoplasm</location>
    </subcellularLocation>
</comment>
<reference evidence="9 10" key="1">
    <citation type="submission" date="2017-08" db="EMBL/GenBank/DDBJ databases">
        <title>Reclassification of Bisgaard taxon 37 and 44.</title>
        <authorList>
            <person name="Christensen H."/>
        </authorList>
    </citation>
    <scope>NUCLEOTIDE SEQUENCE [LARGE SCALE GENOMIC DNA]</scope>
    <source>
        <strain evidence="9 10">111</strain>
    </source>
</reference>
<organism evidence="9 10">
    <name type="scientific">Psittacicella hinzii</name>
    <dbReference type="NCBI Taxonomy" id="2028575"/>
    <lineage>
        <taxon>Bacteria</taxon>
        <taxon>Pseudomonadati</taxon>
        <taxon>Pseudomonadota</taxon>
        <taxon>Gammaproteobacteria</taxon>
        <taxon>Pasteurellales</taxon>
        <taxon>Psittacicellaceae</taxon>
        <taxon>Psittacicella</taxon>
    </lineage>
</organism>
<dbReference type="PANTHER" id="PTHR33799">
    <property type="entry name" value="PTS PERMEASE-RELATED-RELATED"/>
    <property type="match status" value="1"/>
</dbReference>
<dbReference type="Gene3D" id="3.40.50.510">
    <property type="entry name" value="Phosphotransferase system, mannose-type IIA component"/>
    <property type="match status" value="1"/>
</dbReference>
<sequence>MIGVIVTGHILFATGMQSAVQAVVGEAEQVAFVDFKEEYSPDTLEQVLRQAIAQVDTGDGVLMLTDLFGGTPNNVGVKLLFEYPQLEIVCGANLPMVITAVLEREDVSLEELVETVSAPEITQIKNVRPTIVAAQQAVSELADDEDGI</sequence>
<dbReference type="GO" id="GO:0005737">
    <property type="term" value="C:cytoplasm"/>
    <property type="evidence" value="ECO:0007669"/>
    <property type="project" value="UniProtKB-SubCell"/>
</dbReference>
<name>A0A3A1YNI9_9GAMM</name>
<dbReference type="RefSeq" id="WP_119530581.1">
    <property type="nucleotide sequence ID" value="NZ_JBHSSP010000022.1"/>
</dbReference>
<dbReference type="InterPro" id="IPR036662">
    <property type="entry name" value="PTS_EIIA_man-typ_sf"/>
</dbReference>
<keyword evidence="6" id="KW-0598">Phosphotransferase system</keyword>
<dbReference type="InterPro" id="IPR033887">
    <property type="entry name" value="PTS_IIA_man"/>
</dbReference>
<dbReference type="GO" id="GO:0016301">
    <property type="term" value="F:kinase activity"/>
    <property type="evidence" value="ECO:0007669"/>
    <property type="project" value="UniProtKB-KW"/>
</dbReference>
<dbReference type="NCBIfam" id="NF040761">
    <property type="entry name" value="AgaF"/>
    <property type="match status" value="1"/>
</dbReference>
<dbReference type="Proteomes" id="UP000265916">
    <property type="component" value="Unassembled WGS sequence"/>
</dbReference>
<dbReference type="InterPro" id="IPR004701">
    <property type="entry name" value="PTS_EIIA_man-typ"/>
</dbReference>
<dbReference type="EMBL" id="NRJG01000037">
    <property type="protein sequence ID" value="RIY39245.1"/>
    <property type="molecule type" value="Genomic_DNA"/>
</dbReference>
<evidence type="ECO:0000313" key="10">
    <source>
        <dbReference type="Proteomes" id="UP000265916"/>
    </source>
</evidence>
<keyword evidence="2" id="KW-0813">Transport</keyword>
<dbReference type="CDD" id="cd00006">
    <property type="entry name" value="PTS_IIA_man"/>
    <property type="match status" value="1"/>
</dbReference>
<keyword evidence="10" id="KW-1185">Reference proteome</keyword>
<evidence type="ECO:0000256" key="3">
    <source>
        <dbReference type="ARBA" id="ARBA00022490"/>
    </source>
</evidence>
<dbReference type="Pfam" id="PF03610">
    <property type="entry name" value="EIIA-man"/>
    <property type="match status" value="1"/>
</dbReference>
<proteinExistence type="predicted"/>
<accession>A0A3A1YNI9</accession>
<evidence type="ECO:0000256" key="4">
    <source>
        <dbReference type="ARBA" id="ARBA00022597"/>
    </source>
</evidence>
<dbReference type="PANTHER" id="PTHR33799:SF1">
    <property type="entry name" value="PTS SYSTEM MANNOSE-SPECIFIC EIIAB COMPONENT-RELATED"/>
    <property type="match status" value="1"/>
</dbReference>
<evidence type="ECO:0000256" key="2">
    <source>
        <dbReference type="ARBA" id="ARBA00022448"/>
    </source>
</evidence>
<evidence type="ECO:0000313" key="9">
    <source>
        <dbReference type="EMBL" id="RIY39245.1"/>
    </source>
</evidence>
<dbReference type="AlphaFoldDB" id="A0A3A1YNI9"/>
<dbReference type="SUPFAM" id="SSF53062">
    <property type="entry name" value="PTS system fructose IIA component-like"/>
    <property type="match status" value="1"/>
</dbReference>
<dbReference type="InterPro" id="IPR051471">
    <property type="entry name" value="Bacterial_PTS_sugar_comp"/>
</dbReference>
<dbReference type="PROSITE" id="PS51096">
    <property type="entry name" value="PTS_EIIA_TYPE_4"/>
    <property type="match status" value="1"/>
</dbReference>
<feature type="domain" description="PTS EIIA type-4" evidence="8">
    <location>
        <begin position="1"/>
        <end position="138"/>
    </location>
</feature>
<keyword evidence="7" id="KW-0418">Kinase</keyword>
<evidence type="ECO:0000256" key="1">
    <source>
        <dbReference type="ARBA" id="ARBA00004496"/>
    </source>
</evidence>
<evidence type="ECO:0000256" key="5">
    <source>
        <dbReference type="ARBA" id="ARBA00022679"/>
    </source>
</evidence>
<evidence type="ECO:0000256" key="7">
    <source>
        <dbReference type="ARBA" id="ARBA00022777"/>
    </source>
</evidence>
<protein>
    <recommendedName>
        <fullName evidence="8">PTS EIIA type-4 domain-containing protein</fullName>
    </recommendedName>
</protein>
<keyword evidence="3" id="KW-0963">Cytoplasm</keyword>
<evidence type="ECO:0000259" key="8">
    <source>
        <dbReference type="PROSITE" id="PS51096"/>
    </source>
</evidence>
<dbReference type="OrthoDB" id="3183705at2"/>
<dbReference type="GO" id="GO:0016020">
    <property type="term" value="C:membrane"/>
    <property type="evidence" value="ECO:0007669"/>
    <property type="project" value="InterPro"/>
</dbReference>
<comment type="caution">
    <text evidence="9">The sequence shown here is derived from an EMBL/GenBank/DDBJ whole genome shotgun (WGS) entry which is preliminary data.</text>
</comment>
<keyword evidence="5" id="KW-0808">Transferase</keyword>